<name>A0ACA9LNK4_9GLOM</name>
<proteinExistence type="predicted"/>
<accession>A0ACA9LNK4</accession>
<organism evidence="1 2">
    <name type="scientific">Acaulospora colombiana</name>
    <dbReference type="NCBI Taxonomy" id="27376"/>
    <lineage>
        <taxon>Eukaryota</taxon>
        <taxon>Fungi</taxon>
        <taxon>Fungi incertae sedis</taxon>
        <taxon>Mucoromycota</taxon>
        <taxon>Glomeromycotina</taxon>
        <taxon>Glomeromycetes</taxon>
        <taxon>Diversisporales</taxon>
        <taxon>Acaulosporaceae</taxon>
        <taxon>Acaulospora</taxon>
    </lineage>
</organism>
<evidence type="ECO:0000313" key="1">
    <source>
        <dbReference type="EMBL" id="CAG8540128.1"/>
    </source>
</evidence>
<evidence type="ECO:0000313" key="2">
    <source>
        <dbReference type="Proteomes" id="UP000789525"/>
    </source>
</evidence>
<protein>
    <submittedName>
        <fullName evidence="1">5361_t:CDS:1</fullName>
    </submittedName>
</protein>
<dbReference type="Proteomes" id="UP000789525">
    <property type="component" value="Unassembled WGS sequence"/>
</dbReference>
<comment type="caution">
    <text evidence="1">The sequence shown here is derived from an EMBL/GenBank/DDBJ whole genome shotgun (WGS) entry which is preliminary data.</text>
</comment>
<dbReference type="EMBL" id="CAJVPT010007313">
    <property type="protein sequence ID" value="CAG8540128.1"/>
    <property type="molecule type" value="Genomic_DNA"/>
</dbReference>
<feature type="non-terminal residue" evidence="1">
    <location>
        <position position="96"/>
    </location>
</feature>
<gene>
    <name evidence="1" type="ORF">ACOLOM_LOCUS4440</name>
</gene>
<sequence>MEEKREDQIRARNSVDDNDNEDEETRQKQSHPHFDDPMLKQVEETTRISTFVYFTTFTVAIGGFLFGYDTGVISSAMLLLENDFTMTSLQKGMVVG</sequence>
<reference evidence="1" key="1">
    <citation type="submission" date="2021-06" db="EMBL/GenBank/DDBJ databases">
        <authorList>
            <person name="Kallberg Y."/>
            <person name="Tangrot J."/>
            <person name="Rosling A."/>
        </authorList>
    </citation>
    <scope>NUCLEOTIDE SEQUENCE</scope>
    <source>
        <strain evidence="1">CL356</strain>
    </source>
</reference>
<keyword evidence="2" id="KW-1185">Reference proteome</keyword>